<dbReference type="PANTHER" id="PTHR43038">
    <property type="entry name" value="ATP-BINDING CASSETTE, SUB-FAMILY H, MEMBER 1"/>
    <property type="match status" value="1"/>
</dbReference>
<accession>A0ABP1PR31</accession>
<dbReference type="Pfam" id="PF12698">
    <property type="entry name" value="ABC2_membrane_3"/>
    <property type="match status" value="1"/>
</dbReference>
<evidence type="ECO:0000256" key="5">
    <source>
        <dbReference type="ARBA" id="ARBA00022989"/>
    </source>
</evidence>
<dbReference type="Pfam" id="PF00005">
    <property type="entry name" value="ABC_tran"/>
    <property type="match status" value="1"/>
</dbReference>
<feature type="domain" description="ABC transporter" evidence="9">
    <location>
        <begin position="92"/>
        <end position="323"/>
    </location>
</feature>
<dbReference type="PROSITE" id="PS00211">
    <property type="entry name" value="ABC_TRANSPORTER_1"/>
    <property type="match status" value="1"/>
</dbReference>
<dbReference type="PANTHER" id="PTHR43038:SF3">
    <property type="entry name" value="ABC TRANSPORTER G FAMILY MEMBER 20 ISOFORM X1"/>
    <property type="match status" value="1"/>
</dbReference>
<evidence type="ECO:0000259" key="9">
    <source>
        <dbReference type="PROSITE" id="PS50893"/>
    </source>
</evidence>
<evidence type="ECO:0000313" key="11">
    <source>
        <dbReference type="EMBL" id="CAL8072612.1"/>
    </source>
</evidence>
<evidence type="ECO:0000259" key="10">
    <source>
        <dbReference type="PROSITE" id="PS51012"/>
    </source>
</evidence>
<feature type="region of interest" description="Disordered" evidence="7">
    <location>
        <begin position="1"/>
        <end position="84"/>
    </location>
</feature>
<evidence type="ECO:0000256" key="1">
    <source>
        <dbReference type="ARBA" id="ARBA00004141"/>
    </source>
</evidence>
<dbReference type="InterPro" id="IPR017871">
    <property type="entry name" value="ABC_transporter-like_CS"/>
</dbReference>
<comment type="subcellular location">
    <subcellularLocation>
        <location evidence="1">Membrane</location>
        <topology evidence="1">Multi-pass membrane protein</topology>
    </subcellularLocation>
</comment>
<dbReference type="InterPro" id="IPR047817">
    <property type="entry name" value="ABC2_TM_bact-type"/>
</dbReference>
<dbReference type="SMART" id="SM00382">
    <property type="entry name" value="AAA"/>
    <property type="match status" value="1"/>
</dbReference>
<dbReference type="PROSITE" id="PS50893">
    <property type="entry name" value="ABC_TRANSPORTER_2"/>
    <property type="match status" value="1"/>
</dbReference>
<evidence type="ECO:0008006" key="13">
    <source>
        <dbReference type="Google" id="ProtNLM"/>
    </source>
</evidence>
<comment type="caution">
    <text evidence="11">The sequence shown here is derived from an EMBL/GenBank/DDBJ whole genome shotgun (WGS) entry which is preliminary data.</text>
</comment>
<dbReference type="SUPFAM" id="SSF52540">
    <property type="entry name" value="P-loop containing nucleoside triphosphate hydrolases"/>
    <property type="match status" value="1"/>
</dbReference>
<dbReference type="Proteomes" id="UP001642540">
    <property type="component" value="Unassembled WGS sequence"/>
</dbReference>
<feature type="compositionally biased region" description="Polar residues" evidence="7">
    <location>
        <begin position="46"/>
        <end position="68"/>
    </location>
</feature>
<dbReference type="Gene3D" id="3.40.50.300">
    <property type="entry name" value="P-loop containing nucleotide triphosphate hydrolases"/>
    <property type="match status" value="1"/>
</dbReference>
<reference evidence="11 12" key="1">
    <citation type="submission" date="2024-08" db="EMBL/GenBank/DDBJ databases">
        <authorList>
            <person name="Cucini C."/>
            <person name="Frati F."/>
        </authorList>
    </citation>
    <scope>NUCLEOTIDE SEQUENCE [LARGE SCALE GENOMIC DNA]</scope>
</reference>
<dbReference type="CDD" id="cd03230">
    <property type="entry name" value="ABC_DR_subfamily_A"/>
    <property type="match status" value="1"/>
</dbReference>
<feature type="domain" description="ABC transmembrane type-2" evidence="10">
    <location>
        <begin position="550"/>
        <end position="786"/>
    </location>
</feature>
<keyword evidence="12" id="KW-1185">Reference proteome</keyword>
<keyword evidence="4" id="KW-0067">ATP-binding</keyword>
<keyword evidence="2 8" id="KW-0812">Transmembrane</keyword>
<organism evidence="11 12">
    <name type="scientific">Orchesella dallaii</name>
    <dbReference type="NCBI Taxonomy" id="48710"/>
    <lineage>
        <taxon>Eukaryota</taxon>
        <taxon>Metazoa</taxon>
        <taxon>Ecdysozoa</taxon>
        <taxon>Arthropoda</taxon>
        <taxon>Hexapoda</taxon>
        <taxon>Collembola</taxon>
        <taxon>Entomobryomorpha</taxon>
        <taxon>Entomobryoidea</taxon>
        <taxon>Orchesellidae</taxon>
        <taxon>Orchesellinae</taxon>
        <taxon>Orchesella</taxon>
    </lineage>
</organism>
<dbReference type="InterPro" id="IPR027417">
    <property type="entry name" value="P-loop_NTPase"/>
</dbReference>
<dbReference type="PROSITE" id="PS51012">
    <property type="entry name" value="ABC_TM2"/>
    <property type="match status" value="1"/>
</dbReference>
<evidence type="ECO:0000256" key="4">
    <source>
        <dbReference type="ARBA" id="ARBA00022840"/>
    </source>
</evidence>
<evidence type="ECO:0000256" key="8">
    <source>
        <dbReference type="SAM" id="Phobius"/>
    </source>
</evidence>
<keyword evidence="6 8" id="KW-0472">Membrane</keyword>
<protein>
    <recommendedName>
        <fullName evidence="13">ABC transporter G family member 20</fullName>
    </recommendedName>
</protein>
<keyword evidence="5 8" id="KW-1133">Transmembrane helix</keyword>
<dbReference type="InterPro" id="IPR013525">
    <property type="entry name" value="ABC2_TM"/>
</dbReference>
<feature type="transmembrane region" description="Helical" evidence="8">
    <location>
        <begin position="596"/>
        <end position="616"/>
    </location>
</feature>
<feature type="transmembrane region" description="Helical" evidence="8">
    <location>
        <begin position="669"/>
        <end position="692"/>
    </location>
</feature>
<feature type="transmembrane region" description="Helical" evidence="8">
    <location>
        <begin position="704"/>
        <end position="723"/>
    </location>
</feature>
<feature type="transmembrane region" description="Helical" evidence="8">
    <location>
        <begin position="401"/>
        <end position="423"/>
    </location>
</feature>
<dbReference type="InterPro" id="IPR003439">
    <property type="entry name" value="ABC_transporter-like_ATP-bd"/>
</dbReference>
<gene>
    <name evidence="11" type="ORF">ODALV1_LOCUS2247</name>
</gene>
<dbReference type="InterPro" id="IPR003593">
    <property type="entry name" value="AAA+_ATPase"/>
</dbReference>
<evidence type="ECO:0000256" key="7">
    <source>
        <dbReference type="SAM" id="MobiDB-lite"/>
    </source>
</evidence>
<feature type="transmembrane region" description="Helical" evidence="8">
    <location>
        <begin position="761"/>
        <end position="782"/>
    </location>
</feature>
<dbReference type="EMBL" id="CAXLJM020000007">
    <property type="protein sequence ID" value="CAL8072612.1"/>
    <property type="molecule type" value="Genomic_DNA"/>
</dbReference>
<evidence type="ECO:0000256" key="3">
    <source>
        <dbReference type="ARBA" id="ARBA00022741"/>
    </source>
</evidence>
<feature type="transmembrane region" description="Helical" evidence="8">
    <location>
        <begin position="637"/>
        <end position="663"/>
    </location>
</feature>
<proteinExistence type="predicted"/>
<evidence type="ECO:0000256" key="2">
    <source>
        <dbReference type="ARBA" id="ARBA00022692"/>
    </source>
</evidence>
<evidence type="ECO:0000256" key="6">
    <source>
        <dbReference type="ARBA" id="ARBA00023136"/>
    </source>
</evidence>
<name>A0ABP1PR31_9HEXA</name>
<sequence>MTGSITENGSDNEERFVSVCHVNPAFENPEAIRPADPDDPVEEGGSTRSVSSVEDVDNTIQNSRSPPTANGHGGVDSPPLYEPKAEPKPAVVVVRNAHKSYSSGTPVLTDFNMTVEKGTIYGLLGSSGCGKTTILSCIVGVRRLDSGSIYVFGNRPGESGSGVPGKNVGYMPQDISLYGDFTIGETLTYFGSLYCMNKAAIEKNREWLVEFLELPEPSRRVGTLSGGQKRRVSIAVAMIHDPQLLILDEPTVGVDPLLRESIWEHLVERVTKYDTTVIITTHYIEEARNSNAIGLMRNGKLLAEKPPEALMREHNAPLLEDVVLKLCRKDTDESDSFDGVEMKKHNAGDFEANYGKPKPKDENLPTMAQIDSESVGGSFTDAIKRVLTLGHKNAMVLIRNYLLLIFILWVPAAQVLFMCLALGNDPKPMKFGIVNHEFEATGIKDCETLLGYRKNETCSLVGLSCEFLNTLPGDVVHQRFYDTESEARYAVQRGKIWGFMSFPEEFSSAYYTKIASSALADEETLNGSSIALEMDETSKQISGTLKKQFGDSFKDFTKALLVECGYSERLGELPLQIIDPIYGSDNTDTREFMSCGIMIAILFFFPLITAGIQYIYEKKLGTLERTLVAGVNTWEIMAGFSITTSLILFVQTMLALMIVTVLFQIEVVGSFVLCVILGILVGLGGVSMGFLIGSFCKEEVEATMLSIAMFFPVVMLSGIMWPLEGMPIGFQYFSYLLPCQLPSEAMRSIVSRGWDFSHSHVWPGFASIVAWIVFYWALTILLHKKNLVR</sequence>
<keyword evidence="3" id="KW-0547">Nucleotide-binding</keyword>
<evidence type="ECO:0000313" key="12">
    <source>
        <dbReference type="Proteomes" id="UP001642540"/>
    </source>
</evidence>